<evidence type="ECO:0000259" key="9">
    <source>
        <dbReference type="Pfam" id="PF21082"/>
    </source>
</evidence>
<keyword evidence="5 7" id="KW-1133">Transmembrane helix</keyword>
<evidence type="ECO:0000256" key="6">
    <source>
        <dbReference type="ARBA" id="ARBA00023136"/>
    </source>
</evidence>
<feature type="domain" description="Mechanosensitive ion channel MscS" evidence="8">
    <location>
        <begin position="106"/>
        <end position="170"/>
    </location>
</feature>
<dbReference type="AlphaFoldDB" id="A0A410JVU8"/>
<accession>A0A410JVU8</accession>
<evidence type="ECO:0000256" key="1">
    <source>
        <dbReference type="ARBA" id="ARBA00004651"/>
    </source>
</evidence>
<dbReference type="KEGG" id="gtl:EP073_01695"/>
<keyword evidence="3" id="KW-1003">Cell membrane</keyword>
<dbReference type="Pfam" id="PF21088">
    <property type="entry name" value="MS_channel_1st"/>
    <property type="match status" value="1"/>
</dbReference>
<dbReference type="PANTHER" id="PTHR30221">
    <property type="entry name" value="SMALL-CONDUCTANCE MECHANOSENSITIVE CHANNEL"/>
    <property type="match status" value="1"/>
</dbReference>
<dbReference type="Pfam" id="PF00924">
    <property type="entry name" value="MS_channel_2nd"/>
    <property type="match status" value="1"/>
</dbReference>
<dbReference type="InterPro" id="IPR049278">
    <property type="entry name" value="MS_channel_C"/>
</dbReference>
<dbReference type="InterPro" id="IPR010920">
    <property type="entry name" value="LSM_dom_sf"/>
</dbReference>
<dbReference type="InterPro" id="IPR011066">
    <property type="entry name" value="MscS_channel_C_sf"/>
</dbReference>
<keyword evidence="6 7" id="KW-0472">Membrane</keyword>
<dbReference type="GO" id="GO:0005886">
    <property type="term" value="C:plasma membrane"/>
    <property type="evidence" value="ECO:0007669"/>
    <property type="project" value="UniProtKB-SubCell"/>
</dbReference>
<dbReference type="Proteomes" id="UP000287502">
    <property type="component" value="Chromosome"/>
</dbReference>
<reference evidence="11 12" key="1">
    <citation type="submission" date="2019-01" db="EMBL/GenBank/DDBJ databases">
        <title>Geovibrio thiophilus DSM 11263, complete genome.</title>
        <authorList>
            <person name="Spring S."/>
            <person name="Bunk B."/>
            <person name="Sproer C."/>
        </authorList>
    </citation>
    <scope>NUCLEOTIDE SEQUENCE [LARGE SCALE GENOMIC DNA]</scope>
    <source>
        <strain evidence="11 12">DSM 11263</strain>
    </source>
</reference>
<feature type="domain" description="Mechanosensitive ion channel MscS C-terminal" evidence="9">
    <location>
        <begin position="179"/>
        <end position="259"/>
    </location>
</feature>
<feature type="transmembrane region" description="Helical" evidence="7">
    <location>
        <begin position="83"/>
        <end position="102"/>
    </location>
</feature>
<gene>
    <name evidence="11" type="ORF">EP073_01695</name>
</gene>
<feature type="transmembrane region" description="Helical" evidence="7">
    <location>
        <begin position="18"/>
        <end position="36"/>
    </location>
</feature>
<feature type="domain" description="Mechanosensitive ion channel transmembrane helices 2/3" evidence="10">
    <location>
        <begin position="63"/>
        <end position="100"/>
    </location>
</feature>
<dbReference type="InterPro" id="IPR008910">
    <property type="entry name" value="MSC_TM_helix"/>
</dbReference>
<dbReference type="Pfam" id="PF05552">
    <property type="entry name" value="MS_channel_1st_1"/>
    <property type="match status" value="1"/>
</dbReference>
<evidence type="ECO:0000256" key="2">
    <source>
        <dbReference type="ARBA" id="ARBA00008017"/>
    </source>
</evidence>
<keyword evidence="4 7" id="KW-0812">Transmembrane</keyword>
<dbReference type="InterPro" id="IPR049142">
    <property type="entry name" value="MS_channel_1st"/>
</dbReference>
<dbReference type="InterPro" id="IPR023408">
    <property type="entry name" value="MscS_beta-dom_sf"/>
</dbReference>
<evidence type="ECO:0000256" key="7">
    <source>
        <dbReference type="SAM" id="Phobius"/>
    </source>
</evidence>
<dbReference type="SUPFAM" id="SSF82861">
    <property type="entry name" value="Mechanosensitive channel protein MscS (YggB), transmembrane region"/>
    <property type="match status" value="1"/>
</dbReference>
<protein>
    <submittedName>
        <fullName evidence="11">Mechanosensitive ion channel</fullName>
    </submittedName>
</protein>
<keyword evidence="12" id="KW-1185">Reference proteome</keyword>
<dbReference type="Gene3D" id="2.30.30.60">
    <property type="match status" value="1"/>
</dbReference>
<dbReference type="OrthoDB" id="9809206at2"/>
<comment type="subcellular location">
    <subcellularLocation>
        <location evidence="1">Cell membrane</location>
        <topology evidence="1">Multi-pass membrane protein</topology>
    </subcellularLocation>
</comment>
<dbReference type="RefSeq" id="WP_128465442.1">
    <property type="nucleotide sequence ID" value="NZ_CP035108.1"/>
</dbReference>
<dbReference type="Pfam" id="PF21082">
    <property type="entry name" value="MS_channel_3rd"/>
    <property type="match status" value="1"/>
</dbReference>
<evidence type="ECO:0000259" key="10">
    <source>
        <dbReference type="Pfam" id="PF21088"/>
    </source>
</evidence>
<name>A0A410JVU8_9BACT</name>
<dbReference type="SUPFAM" id="SSF50182">
    <property type="entry name" value="Sm-like ribonucleoproteins"/>
    <property type="match status" value="1"/>
</dbReference>
<dbReference type="GO" id="GO:0008381">
    <property type="term" value="F:mechanosensitive monoatomic ion channel activity"/>
    <property type="evidence" value="ECO:0007669"/>
    <property type="project" value="InterPro"/>
</dbReference>
<proteinExistence type="inferred from homology"/>
<evidence type="ECO:0000313" key="12">
    <source>
        <dbReference type="Proteomes" id="UP000287502"/>
    </source>
</evidence>
<evidence type="ECO:0000313" key="11">
    <source>
        <dbReference type="EMBL" id="QAR32155.1"/>
    </source>
</evidence>
<dbReference type="Gene3D" id="3.30.70.100">
    <property type="match status" value="1"/>
</dbReference>
<evidence type="ECO:0000256" key="5">
    <source>
        <dbReference type="ARBA" id="ARBA00022989"/>
    </source>
</evidence>
<organism evidence="11 12">
    <name type="scientific">Geovibrio thiophilus</name>
    <dbReference type="NCBI Taxonomy" id="139438"/>
    <lineage>
        <taxon>Bacteria</taxon>
        <taxon>Pseudomonadati</taxon>
        <taxon>Deferribacterota</taxon>
        <taxon>Deferribacteres</taxon>
        <taxon>Deferribacterales</taxon>
        <taxon>Geovibrionaceae</taxon>
        <taxon>Geovibrio</taxon>
    </lineage>
</organism>
<sequence>MTNYEKILEQITAHAADYALRIVAAILIFYFGKYIAKFLSRVAHRGMKKTHMDETLAGFLKNVIYAMLFAVVIIASLNSLGVQTTSLVAVMGAAGLAVGLSLKDQVANFGAGVLIVMLRPFKVGDIVTTAGQTGSVLTIQVFQTILKTFDNLTIMIPNSNVMNGEIINFSLQGTRMIPLVIGISYGNDIKKAKDIMLETMSAHEKVLKDPAPSAGVLELADSSVNLFARSWVETGDWWNVKADLLEDIKINLTKGGISIPYPQMDIYIHKPEEEA</sequence>
<dbReference type="Gene3D" id="1.10.287.1260">
    <property type="match status" value="1"/>
</dbReference>
<comment type="similarity">
    <text evidence="2">Belongs to the MscS (TC 1.A.23) family.</text>
</comment>
<dbReference type="EMBL" id="CP035108">
    <property type="protein sequence ID" value="QAR32155.1"/>
    <property type="molecule type" value="Genomic_DNA"/>
</dbReference>
<evidence type="ECO:0000256" key="3">
    <source>
        <dbReference type="ARBA" id="ARBA00022475"/>
    </source>
</evidence>
<dbReference type="InterPro" id="IPR011014">
    <property type="entry name" value="MscS_channel_TM-2"/>
</dbReference>
<dbReference type="PANTHER" id="PTHR30221:SF1">
    <property type="entry name" value="SMALL-CONDUCTANCE MECHANOSENSITIVE CHANNEL"/>
    <property type="match status" value="1"/>
</dbReference>
<evidence type="ECO:0000256" key="4">
    <source>
        <dbReference type="ARBA" id="ARBA00022692"/>
    </source>
</evidence>
<dbReference type="InterPro" id="IPR045275">
    <property type="entry name" value="MscS_archaea/bacteria_type"/>
</dbReference>
<dbReference type="SUPFAM" id="SSF82689">
    <property type="entry name" value="Mechanosensitive channel protein MscS (YggB), C-terminal domain"/>
    <property type="match status" value="1"/>
</dbReference>
<dbReference type="InterPro" id="IPR006685">
    <property type="entry name" value="MscS_channel_2nd"/>
</dbReference>
<feature type="transmembrane region" description="Helical" evidence="7">
    <location>
        <begin position="56"/>
        <end position="77"/>
    </location>
</feature>
<evidence type="ECO:0000259" key="8">
    <source>
        <dbReference type="Pfam" id="PF00924"/>
    </source>
</evidence>